<dbReference type="AlphaFoldDB" id="A0A8I2C493"/>
<accession>A0A8I2C493</accession>
<organism evidence="1 2">
    <name type="scientific">Bradyrhizobium elkanii</name>
    <dbReference type="NCBI Taxonomy" id="29448"/>
    <lineage>
        <taxon>Bacteria</taxon>
        <taxon>Pseudomonadati</taxon>
        <taxon>Pseudomonadota</taxon>
        <taxon>Alphaproteobacteria</taxon>
        <taxon>Hyphomicrobiales</taxon>
        <taxon>Nitrobacteraceae</taxon>
        <taxon>Bradyrhizobium</taxon>
    </lineage>
</organism>
<evidence type="ECO:0000313" key="2">
    <source>
        <dbReference type="Proteomes" id="UP000673383"/>
    </source>
</evidence>
<name>A0A8I2C493_BRAEL</name>
<proteinExistence type="predicted"/>
<gene>
    <name evidence="1" type="ORF">JOH49_003431</name>
</gene>
<reference evidence="1" key="1">
    <citation type="submission" date="2021-02" db="EMBL/GenBank/DDBJ databases">
        <title>Genomic Encyclopedia of Type Strains, Phase IV (KMG-V): Genome sequencing to study the core and pangenomes of soil and plant-associated prokaryotes.</title>
        <authorList>
            <person name="Whitman W."/>
        </authorList>
    </citation>
    <scope>NUCLEOTIDE SEQUENCE</scope>
    <source>
        <strain evidence="1">USDA 406</strain>
    </source>
</reference>
<protein>
    <submittedName>
        <fullName evidence="1">Uncharacterized protein</fullName>
    </submittedName>
</protein>
<dbReference type="RefSeq" id="WP_244980959.1">
    <property type="nucleotide sequence ID" value="NZ_CP126003.1"/>
</dbReference>
<dbReference type="EMBL" id="JAFICZ010000001">
    <property type="protein sequence ID" value="MBP1293678.1"/>
    <property type="molecule type" value="Genomic_DNA"/>
</dbReference>
<comment type="caution">
    <text evidence="1">The sequence shown here is derived from an EMBL/GenBank/DDBJ whole genome shotgun (WGS) entry which is preliminary data.</text>
</comment>
<dbReference type="Proteomes" id="UP000673383">
    <property type="component" value="Unassembled WGS sequence"/>
</dbReference>
<sequence length="72" mass="7857">MRSKMGGWIVTVAIFKDDSDEDKELRHATYVVAVNDPAEAVKLSLKDCGAKARMLNRSRKNSCKGQACSPAS</sequence>
<evidence type="ECO:0000313" key="1">
    <source>
        <dbReference type="EMBL" id="MBP1293678.1"/>
    </source>
</evidence>